<evidence type="ECO:0000313" key="2">
    <source>
        <dbReference type="Proteomes" id="UP000245626"/>
    </source>
</evidence>
<proteinExistence type="predicted"/>
<accession>A0ACD0P5U2</accession>
<protein>
    <submittedName>
        <fullName evidence="1">Uncharacterized protein</fullName>
    </submittedName>
</protein>
<organism evidence="1 2">
    <name type="scientific">Violaceomyces palustris</name>
    <dbReference type="NCBI Taxonomy" id="1673888"/>
    <lineage>
        <taxon>Eukaryota</taxon>
        <taxon>Fungi</taxon>
        <taxon>Dikarya</taxon>
        <taxon>Basidiomycota</taxon>
        <taxon>Ustilaginomycotina</taxon>
        <taxon>Ustilaginomycetes</taxon>
        <taxon>Violaceomycetales</taxon>
        <taxon>Violaceomycetaceae</taxon>
        <taxon>Violaceomyces</taxon>
    </lineage>
</organism>
<dbReference type="EMBL" id="KZ819727">
    <property type="protein sequence ID" value="PWN53404.1"/>
    <property type="molecule type" value="Genomic_DNA"/>
</dbReference>
<keyword evidence="2" id="KW-1185">Reference proteome</keyword>
<reference evidence="1 2" key="1">
    <citation type="journal article" date="2018" name="Mol. Biol. Evol.">
        <title>Broad Genomic Sampling Reveals a Smut Pathogenic Ancestry of the Fungal Clade Ustilaginomycotina.</title>
        <authorList>
            <person name="Kijpornyongpan T."/>
            <person name="Mondo S.J."/>
            <person name="Barry K."/>
            <person name="Sandor L."/>
            <person name="Lee J."/>
            <person name="Lipzen A."/>
            <person name="Pangilinan J."/>
            <person name="LaButti K."/>
            <person name="Hainaut M."/>
            <person name="Henrissat B."/>
            <person name="Grigoriev I.V."/>
            <person name="Spatafora J.W."/>
            <person name="Aime M.C."/>
        </authorList>
    </citation>
    <scope>NUCLEOTIDE SEQUENCE [LARGE SCALE GENOMIC DNA]</scope>
    <source>
        <strain evidence="1 2">SA 807</strain>
    </source>
</reference>
<sequence>MVSPPSDEDLVAQIRKIILQAVKHDKLSELTKKSVRQELASFFEVDLEDKKKFLNQEIQDAVNEAATERSSTPEEQEGDDDSGRKAKVFDADKEEVETPRKKRRKTLDHDQEVAKSELKTGKDVKGKAKKVLEPEEEEDDDDDGKEEDNQCDDSSKVNEPGIDCYSSLDENEAGAKRSPAKKTRKPSTGGVVKSKKTGTPASSTEDVWEKKLAKLKSLVLACGVRKQWKKLYEKEGIQEDDYRMQCKYVDGVLEELGMGSRRTMEQAKKIREKREFEDELAALQGNEIDFSGSRRSRRSSGARPIQRNRDDEGLSGADEDEDDNEDDGPRAKSNFKNSLASFVADLNDSDSE</sequence>
<dbReference type="Proteomes" id="UP000245626">
    <property type="component" value="Unassembled WGS sequence"/>
</dbReference>
<evidence type="ECO:0000313" key="1">
    <source>
        <dbReference type="EMBL" id="PWN53404.1"/>
    </source>
</evidence>
<gene>
    <name evidence="1" type="ORF">IE53DRAFT_384102</name>
</gene>
<name>A0ACD0P5U2_9BASI</name>